<evidence type="ECO:0000313" key="2">
    <source>
        <dbReference type="Proteomes" id="UP000029665"/>
    </source>
</evidence>
<protein>
    <submittedName>
        <fullName evidence="1">Uncharacterized protein</fullName>
    </submittedName>
</protein>
<name>A0A060S5U4_PYCCI</name>
<reference evidence="1" key="1">
    <citation type="submission" date="2014-01" db="EMBL/GenBank/DDBJ databases">
        <title>The genome of the white-rot fungus Pycnoporus cinnabarinus: a basidiomycete model with a versatile arsenal for lignocellulosic biomass breakdown.</title>
        <authorList>
            <person name="Levasseur A."/>
            <person name="Lomascolo A."/>
            <person name="Ruiz-Duenas F.J."/>
            <person name="Uzan E."/>
            <person name="Piumi F."/>
            <person name="Kues U."/>
            <person name="Ram A.F.J."/>
            <person name="Murat C."/>
            <person name="Haon M."/>
            <person name="Benoit I."/>
            <person name="Arfi Y."/>
            <person name="Chevret D."/>
            <person name="Drula E."/>
            <person name="Kwon M.J."/>
            <person name="Gouret P."/>
            <person name="Lesage-Meessen L."/>
            <person name="Lombard V."/>
            <person name="Mariette J."/>
            <person name="Noirot C."/>
            <person name="Park J."/>
            <person name="Patyshakuliyeva A."/>
            <person name="Wieneger R.A.B."/>
            <person name="Wosten H.A.B."/>
            <person name="Martin F."/>
            <person name="Coutinho P.M."/>
            <person name="de Vries R."/>
            <person name="Martinez A.T."/>
            <person name="Klopp C."/>
            <person name="Pontarotti P."/>
            <person name="Henrissat B."/>
            <person name="Record E."/>
        </authorList>
    </citation>
    <scope>NUCLEOTIDE SEQUENCE [LARGE SCALE GENOMIC DNA]</scope>
    <source>
        <strain evidence="1">BRFM137</strain>
    </source>
</reference>
<gene>
    <name evidence="1" type="ORF">BN946_scf184766.g37</name>
</gene>
<dbReference type="HOGENOM" id="CLU_085136_0_0_1"/>
<dbReference type="Proteomes" id="UP000029665">
    <property type="component" value="Unassembled WGS sequence"/>
</dbReference>
<keyword evidence="2" id="KW-1185">Reference proteome</keyword>
<comment type="caution">
    <text evidence="1">The sequence shown here is derived from an EMBL/GenBank/DDBJ whole genome shotgun (WGS) entry which is preliminary data.</text>
</comment>
<proteinExistence type="predicted"/>
<dbReference type="AlphaFoldDB" id="A0A060S5U4"/>
<dbReference type="EMBL" id="CCBP010000055">
    <property type="protein sequence ID" value="CDO69792.1"/>
    <property type="molecule type" value="Genomic_DNA"/>
</dbReference>
<accession>A0A060S5U4</accession>
<dbReference type="STRING" id="5643.A0A060S5U4"/>
<evidence type="ECO:0000313" key="1">
    <source>
        <dbReference type="EMBL" id="CDO69792.1"/>
    </source>
</evidence>
<dbReference type="OrthoDB" id="3058840at2759"/>
<organism evidence="1 2">
    <name type="scientific">Pycnoporus cinnabarinus</name>
    <name type="common">Cinnabar-red polypore</name>
    <name type="synonym">Trametes cinnabarina</name>
    <dbReference type="NCBI Taxonomy" id="5643"/>
    <lineage>
        <taxon>Eukaryota</taxon>
        <taxon>Fungi</taxon>
        <taxon>Dikarya</taxon>
        <taxon>Basidiomycota</taxon>
        <taxon>Agaricomycotina</taxon>
        <taxon>Agaricomycetes</taxon>
        <taxon>Polyporales</taxon>
        <taxon>Polyporaceae</taxon>
        <taxon>Trametes</taxon>
    </lineage>
</organism>
<dbReference type="OMA" id="YGWAWRQ"/>
<sequence>MYTLPATTTYTNLCAIMASGSRRQPLPIYKDHDGFTERILLKMTGAVPPAKCNLHAVAAHPEKASPEDLRELRDAVQRRQFVEDIMRLDGTYFPGIDAIKKANDTKDTSATLKERIQEVQKRHIQEVRTLYEWQARDYYDEVLDLSRSKADIDDPDLEAFYRATRLSFAMANTFDDDLDRLNHAYAYNMIELVRQRNAHRLREETEQQRRDRQFPASIDDFHAIRNKDVQVRVARFLTGDDAMRERMMSDYGWAWRQVAPLVEQYNLTQSFKYEVQTLLRDIEATDPRKARMGLQNAATA</sequence>